<name>A0A8J4QUU4_9ROSI</name>
<accession>A0A8J4QUU4</accession>
<dbReference type="AlphaFoldDB" id="A0A8J4QUU4"/>
<keyword evidence="3" id="KW-1185">Reference proteome</keyword>
<evidence type="ECO:0000313" key="2">
    <source>
        <dbReference type="EMBL" id="KAF3959595.1"/>
    </source>
</evidence>
<proteinExistence type="predicted"/>
<dbReference type="EMBL" id="JRKL02002293">
    <property type="protein sequence ID" value="KAF3959595.1"/>
    <property type="molecule type" value="Genomic_DNA"/>
</dbReference>
<sequence length="100" mass="10509">MLLSLPFSSAQVFDSNILQAVERAKLLNPTFASTKEVAGDVAGDEEKPPVTPPPTTVIRAPAKRGNAVNTLHNTITAKPLSAASLPNGSYTFLDSGFTLN</sequence>
<dbReference type="Proteomes" id="UP000737018">
    <property type="component" value="Unassembled WGS sequence"/>
</dbReference>
<organism evidence="2 3">
    <name type="scientific">Castanea mollissima</name>
    <name type="common">Chinese chestnut</name>
    <dbReference type="NCBI Taxonomy" id="60419"/>
    <lineage>
        <taxon>Eukaryota</taxon>
        <taxon>Viridiplantae</taxon>
        <taxon>Streptophyta</taxon>
        <taxon>Embryophyta</taxon>
        <taxon>Tracheophyta</taxon>
        <taxon>Spermatophyta</taxon>
        <taxon>Magnoliopsida</taxon>
        <taxon>eudicotyledons</taxon>
        <taxon>Gunneridae</taxon>
        <taxon>Pentapetalae</taxon>
        <taxon>rosids</taxon>
        <taxon>fabids</taxon>
        <taxon>Fagales</taxon>
        <taxon>Fagaceae</taxon>
        <taxon>Castanea</taxon>
    </lineage>
</organism>
<comment type="caution">
    <text evidence="2">The sequence shown here is derived from an EMBL/GenBank/DDBJ whole genome shotgun (WGS) entry which is preliminary data.</text>
</comment>
<gene>
    <name evidence="2" type="ORF">CMV_015606</name>
</gene>
<evidence type="ECO:0000256" key="1">
    <source>
        <dbReference type="SAM" id="MobiDB-lite"/>
    </source>
</evidence>
<evidence type="ECO:0000313" key="3">
    <source>
        <dbReference type="Proteomes" id="UP000737018"/>
    </source>
</evidence>
<reference evidence="2" key="1">
    <citation type="submission" date="2020-03" db="EMBL/GenBank/DDBJ databases">
        <title>Castanea mollissima Vanexum genome sequencing.</title>
        <authorList>
            <person name="Staton M."/>
        </authorList>
    </citation>
    <scope>NUCLEOTIDE SEQUENCE</scope>
    <source>
        <tissue evidence="2">Leaf</tissue>
    </source>
</reference>
<feature type="region of interest" description="Disordered" evidence="1">
    <location>
        <begin position="37"/>
        <end position="59"/>
    </location>
</feature>
<protein>
    <submittedName>
        <fullName evidence="2">Uncharacterized protein</fullName>
    </submittedName>
</protein>